<dbReference type="Proteomes" id="UP000756921">
    <property type="component" value="Unassembled WGS sequence"/>
</dbReference>
<protein>
    <submittedName>
        <fullName evidence="1">Uncharacterized protein</fullName>
    </submittedName>
</protein>
<dbReference type="AlphaFoldDB" id="A0A9P6GBX8"/>
<gene>
    <name evidence="1" type="ORF">PMIN01_09590</name>
</gene>
<organism evidence="1 2">
    <name type="scientific">Paraphaeosphaeria minitans</name>
    <dbReference type="NCBI Taxonomy" id="565426"/>
    <lineage>
        <taxon>Eukaryota</taxon>
        <taxon>Fungi</taxon>
        <taxon>Dikarya</taxon>
        <taxon>Ascomycota</taxon>
        <taxon>Pezizomycotina</taxon>
        <taxon>Dothideomycetes</taxon>
        <taxon>Pleosporomycetidae</taxon>
        <taxon>Pleosporales</taxon>
        <taxon>Massarineae</taxon>
        <taxon>Didymosphaeriaceae</taxon>
        <taxon>Paraphaeosphaeria</taxon>
    </lineage>
</organism>
<reference evidence="1" key="1">
    <citation type="journal article" date="2020" name="Mol. Plant Microbe Interact.">
        <title>Genome Sequence of the Biocontrol Agent Coniothyrium minitans strain Conio (IMI 134523).</title>
        <authorList>
            <person name="Patel D."/>
            <person name="Shittu T.A."/>
            <person name="Baroncelli R."/>
            <person name="Muthumeenakshi S."/>
            <person name="Osborne T.H."/>
            <person name="Janganan T.K."/>
            <person name="Sreenivasaprasad S."/>
        </authorList>
    </citation>
    <scope>NUCLEOTIDE SEQUENCE</scope>
    <source>
        <strain evidence="1">Conio</strain>
    </source>
</reference>
<sequence length="53" mass="6155">MIEPFLIAFAKAVSNKLVLNRRCSGRLFILAWTEQRTAMVGMKRPMRKWDATT</sequence>
<dbReference type="EMBL" id="WJXW01000010">
    <property type="protein sequence ID" value="KAF9732732.1"/>
    <property type="molecule type" value="Genomic_DNA"/>
</dbReference>
<evidence type="ECO:0000313" key="2">
    <source>
        <dbReference type="Proteomes" id="UP000756921"/>
    </source>
</evidence>
<comment type="caution">
    <text evidence="1">The sequence shown here is derived from an EMBL/GenBank/DDBJ whole genome shotgun (WGS) entry which is preliminary data.</text>
</comment>
<proteinExistence type="predicted"/>
<keyword evidence="2" id="KW-1185">Reference proteome</keyword>
<evidence type="ECO:0000313" key="1">
    <source>
        <dbReference type="EMBL" id="KAF9732732.1"/>
    </source>
</evidence>
<name>A0A9P6GBX8_9PLEO</name>
<accession>A0A9P6GBX8</accession>